<dbReference type="InterPro" id="IPR029064">
    <property type="entry name" value="Ribosomal_eL30-like_sf"/>
</dbReference>
<dbReference type="AlphaFoldDB" id="A0A8A7K9V7"/>
<gene>
    <name evidence="1" type="ORF">GM661_02235</name>
</gene>
<proteinExistence type="predicted"/>
<protein>
    <submittedName>
        <fullName evidence="1">DUF1694 domain-containing protein</fullName>
    </submittedName>
</protein>
<dbReference type="SUPFAM" id="SSF160515">
    <property type="entry name" value="YueI-like"/>
    <property type="match status" value="1"/>
</dbReference>
<dbReference type="Proteomes" id="UP000665020">
    <property type="component" value="Chromosome"/>
</dbReference>
<sequence>MQREKSSLEEKVMEGIYGKKEIKKEERNLFLGEYLERVIRYLTYEQVIEKGTYPEILEALRHPEAKKLIIDRDVKLSAANDYIKLASKNGLLFKRIDSPDFKGDVALVVVSDHAVDIKKREVLTRAESLQARGISDKIIENVGAKLCHDCYRQLEEKAPAELINYSKLSLVDRLLGTECICKDH</sequence>
<dbReference type="RefSeq" id="WP_230868555.1">
    <property type="nucleotide sequence ID" value="NZ_CP046640.1"/>
</dbReference>
<evidence type="ECO:0000313" key="2">
    <source>
        <dbReference type="Proteomes" id="UP000665020"/>
    </source>
</evidence>
<dbReference type="KEGG" id="ifn:GM661_02235"/>
<dbReference type="Gene3D" id="3.30.1330.30">
    <property type="match status" value="1"/>
</dbReference>
<evidence type="ECO:0000313" key="1">
    <source>
        <dbReference type="EMBL" id="QTL96875.1"/>
    </source>
</evidence>
<keyword evidence="2" id="KW-1185">Reference proteome</keyword>
<name>A0A8A7K9V7_9FIRM</name>
<organism evidence="1 2">
    <name type="scientific">Iocasia fonsfrigidae</name>
    <dbReference type="NCBI Taxonomy" id="2682810"/>
    <lineage>
        <taxon>Bacteria</taxon>
        <taxon>Bacillati</taxon>
        <taxon>Bacillota</taxon>
        <taxon>Clostridia</taxon>
        <taxon>Halanaerobiales</taxon>
        <taxon>Halanaerobiaceae</taxon>
        <taxon>Iocasia</taxon>
    </lineage>
</organism>
<dbReference type="Pfam" id="PF07997">
    <property type="entry name" value="DUF1694"/>
    <property type="match status" value="1"/>
</dbReference>
<accession>A0A8A7K9V7</accession>
<dbReference type="EMBL" id="CP046640">
    <property type="protein sequence ID" value="QTL96875.1"/>
    <property type="molecule type" value="Genomic_DNA"/>
</dbReference>
<dbReference type="InterPro" id="IPR012543">
    <property type="entry name" value="DUF1694"/>
</dbReference>
<reference evidence="1" key="1">
    <citation type="submission" date="2019-12" db="EMBL/GenBank/DDBJ databases">
        <authorList>
            <person name="zhang j."/>
            <person name="sun C.M."/>
        </authorList>
    </citation>
    <scope>NUCLEOTIDE SEQUENCE</scope>
    <source>
        <strain evidence="1">NS-1</strain>
    </source>
</reference>